<dbReference type="RefSeq" id="WP_187539101.1">
    <property type="nucleotide sequence ID" value="NZ_BAABJT010000001.1"/>
</dbReference>
<dbReference type="AlphaFoldDB" id="A0A7G9SJH4"/>
<dbReference type="KEGG" id="slut:H9L13_03550"/>
<gene>
    <name evidence="1" type="ORF">H9L13_03550</name>
</gene>
<reference evidence="1 2" key="1">
    <citation type="submission" date="2020-08" db="EMBL/GenBank/DDBJ databases">
        <title>Genome sequence of Sphingomonas lutea KCTC 23642T.</title>
        <authorList>
            <person name="Hyun D.-W."/>
            <person name="Bae J.-W."/>
        </authorList>
    </citation>
    <scope>NUCLEOTIDE SEQUENCE [LARGE SCALE GENOMIC DNA]</scope>
    <source>
        <strain evidence="1 2">KCTC 23642</strain>
    </source>
</reference>
<dbReference type="Pfam" id="PF16826">
    <property type="entry name" value="DUF5076"/>
    <property type="match status" value="1"/>
</dbReference>
<name>A0A7G9SJH4_9SPHN</name>
<dbReference type="Gene3D" id="3.30.2370.10">
    <property type="entry name" value="putative pyruvate dehydrogenase"/>
    <property type="match status" value="1"/>
</dbReference>
<evidence type="ECO:0000313" key="1">
    <source>
        <dbReference type="EMBL" id="QNN67999.1"/>
    </source>
</evidence>
<organism evidence="1 2">
    <name type="scientific">Sphingomonas lutea</name>
    <dbReference type="NCBI Taxonomy" id="1045317"/>
    <lineage>
        <taxon>Bacteria</taxon>
        <taxon>Pseudomonadati</taxon>
        <taxon>Pseudomonadota</taxon>
        <taxon>Alphaproteobacteria</taxon>
        <taxon>Sphingomonadales</taxon>
        <taxon>Sphingomonadaceae</taxon>
        <taxon>Sphingomonas</taxon>
    </lineage>
</organism>
<proteinExistence type="predicted"/>
<dbReference type="EMBL" id="CP060718">
    <property type="protein sequence ID" value="QNN67999.1"/>
    <property type="molecule type" value="Genomic_DNA"/>
</dbReference>
<evidence type="ECO:0000313" key="2">
    <source>
        <dbReference type="Proteomes" id="UP000515971"/>
    </source>
</evidence>
<dbReference type="Proteomes" id="UP000515971">
    <property type="component" value="Chromosome"/>
</dbReference>
<keyword evidence="2" id="KW-1185">Reference proteome</keyword>
<dbReference type="InterPro" id="IPR031796">
    <property type="entry name" value="DUF5076"/>
</dbReference>
<accession>A0A7G9SJH4</accession>
<sequence length="109" mass="12354">MSFGRKPRNQLDLVGNDRTLDDLTFEVLRVWVHHQGPVDTFLDPTLLKEPEAFGTMMATVLHDASRAYAEEYRLDGSVALNRIYQGMMKHLTDPEGSAAESRVRILGHE</sequence>
<protein>
    <submittedName>
        <fullName evidence="1">DUF5076 domain-containing protein</fullName>
    </submittedName>
</protein>